<dbReference type="AlphaFoldDB" id="A0A1H5T3E7"/>
<dbReference type="RefSeq" id="WP_103931371.1">
    <property type="nucleotide sequence ID" value="NZ_FNVA01000001.1"/>
</dbReference>
<dbReference type="EMBL" id="FNVA01000001">
    <property type="protein sequence ID" value="SEF56611.1"/>
    <property type="molecule type" value="Genomic_DNA"/>
</dbReference>
<dbReference type="Pfam" id="PF12543">
    <property type="entry name" value="DUF3738"/>
    <property type="match status" value="1"/>
</dbReference>
<sequence length="270" mass="29913">MIRHLTKIRYVAAVATVLAASVAQAQTPPRPKFEAFEVATVKLVDHDPKGGRYFRMEDQHRWIAKDYTLPLLIAAAYDLNTRTISGGPDWIDSAHFDIVAITPGTVQPNRVEQMAMLRKLLADQFQLTFHRQSREFALYELQVARGGPKLKESTAPADEAPKLITTVYPPAKLVLPARNATMQDFVFMLQRAMLDRPVTDKTGLTARYDFDLTWSPDETQFGGEVPVASPDAPSPPLFTALQQQLGLKLVAARGPINALVIDHAVQPSSN</sequence>
<reference evidence="2 3" key="1">
    <citation type="submission" date="2016-10" db="EMBL/GenBank/DDBJ databases">
        <authorList>
            <person name="de Groot N.N."/>
        </authorList>
    </citation>
    <scope>NUCLEOTIDE SEQUENCE [LARGE SCALE GENOMIC DNA]</scope>
    <source>
        <strain evidence="2 3">DSM 22489</strain>
    </source>
</reference>
<keyword evidence="1" id="KW-0732">Signal</keyword>
<keyword evidence="3" id="KW-1185">Reference proteome</keyword>
<evidence type="ECO:0000313" key="2">
    <source>
        <dbReference type="EMBL" id="SEF56611.1"/>
    </source>
</evidence>
<feature type="signal peptide" evidence="1">
    <location>
        <begin position="1"/>
        <end position="25"/>
    </location>
</feature>
<organism evidence="2 3">
    <name type="scientific">Bryocella elongata</name>
    <dbReference type="NCBI Taxonomy" id="863522"/>
    <lineage>
        <taxon>Bacteria</taxon>
        <taxon>Pseudomonadati</taxon>
        <taxon>Acidobacteriota</taxon>
        <taxon>Terriglobia</taxon>
        <taxon>Terriglobales</taxon>
        <taxon>Acidobacteriaceae</taxon>
        <taxon>Bryocella</taxon>
    </lineage>
</organism>
<dbReference type="NCBIfam" id="TIGR03435">
    <property type="entry name" value="Soli_TIGR03435"/>
    <property type="match status" value="1"/>
</dbReference>
<dbReference type="OrthoDB" id="113250at2"/>
<evidence type="ECO:0000313" key="3">
    <source>
        <dbReference type="Proteomes" id="UP000236728"/>
    </source>
</evidence>
<accession>A0A1H5T3E7</accession>
<name>A0A1H5T3E7_9BACT</name>
<dbReference type="Proteomes" id="UP000236728">
    <property type="component" value="Unassembled WGS sequence"/>
</dbReference>
<gene>
    <name evidence="2" type="ORF">SAMN05421819_0436</name>
</gene>
<feature type="chain" id="PRO_5009284656" evidence="1">
    <location>
        <begin position="26"/>
        <end position="270"/>
    </location>
</feature>
<dbReference type="InterPro" id="IPR017801">
    <property type="entry name" value="DUF3738"/>
</dbReference>
<proteinExistence type="predicted"/>
<protein>
    <submittedName>
        <fullName evidence="2">Soil-associated protein, TIGR03435 family</fullName>
    </submittedName>
</protein>
<evidence type="ECO:0000256" key="1">
    <source>
        <dbReference type="SAM" id="SignalP"/>
    </source>
</evidence>